<dbReference type="RefSeq" id="WP_378254261.1">
    <property type="nucleotide sequence ID" value="NZ_JBHSJV010000001.1"/>
</dbReference>
<gene>
    <name evidence="1" type="ORF">ACFSTE_20805</name>
</gene>
<protein>
    <submittedName>
        <fullName evidence="1">Uncharacterized protein</fullName>
    </submittedName>
</protein>
<evidence type="ECO:0000313" key="2">
    <source>
        <dbReference type="Proteomes" id="UP001597459"/>
    </source>
</evidence>
<evidence type="ECO:0000313" key="1">
    <source>
        <dbReference type="EMBL" id="MFD2593290.1"/>
    </source>
</evidence>
<organism evidence="1 2">
    <name type="scientific">Aquimarina hainanensis</name>
    <dbReference type="NCBI Taxonomy" id="1578017"/>
    <lineage>
        <taxon>Bacteria</taxon>
        <taxon>Pseudomonadati</taxon>
        <taxon>Bacteroidota</taxon>
        <taxon>Flavobacteriia</taxon>
        <taxon>Flavobacteriales</taxon>
        <taxon>Flavobacteriaceae</taxon>
        <taxon>Aquimarina</taxon>
    </lineage>
</organism>
<name>A0ABW5NCV5_9FLAO</name>
<accession>A0ABW5NCV5</accession>
<dbReference type="EMBL" id="JBHULX010000045">
    <property type="protein sequence ID" value="MFD2593290.1"/>
    <property type="molecule type" value="Genomic_DNA"/>
</dbReference>
<reference evidence="2" key="1">
    <citation type="journal article" date="2019" name="Int. J. Syst. Evol. Microbiol.">
        <title>The Global Catalogue of Microorganisms (GCM) 10K type strain sequencing project: providing services to taxonomists for standard genome sequencing and annotation.</title>
        <authorList>
            <consortium name="The Broad Institute Genomics Platform"/>
            <consortium name="The Broad Institute Genome Sequencing Center for Infectious Disease"/>
            <person name="Wu L."/>
            <person name="Ma J."/>
        </authorList>
    </citation>
    <scope>NUCLEOTIDE SEQUENCE [LARGE SCALE GENOMIC DNA]</scope>
    <source>
        <strain evidence="2">KCTC 42423</strain>
    </source>
</reference>
<keyword evidence="2" id="KW-1185">Reference proteome</keyword>
<sequence>MLVFSYTTLIAQTSLENDEHIHHVHELHEVKNDTCNAKKVCAYSSEIVNVIVIDSLKTNALSMIDILSSDENSDVNCSAGFCMTKSHNHKRGLTTKKQLFHYFINISC</sequence>
<dbReference type="Proteomes" id="UP001597459">
    <property type="component" value="Unassembled WGS sequence"/>
</dbReference>
<proteinExistence type="predicted"/>
<comment type="caution">
    <text evidence="1">The sequence shown here is derived from an EMBL/GenBank/DDBJ whole genome shotgun (WGS) entry which is preliminary data.</text>
</comment>